<feature type="transmembrane region" description="Helical" evidence="5">
    <location>
        <begin position="389"/>
        <end position="409"/>
    </location>
</feature>
<feature type="transmembrane region" description="Helical" evidence="5">
    <location>
        <begin position="356"/>
        <end position="377"/>
    </location>
</feature>
<protein>
    <submittedName>
        <fullName evidence="6">Major facilitator superfamily domain-containing protein</fullName>
    </submittedName>
</protein>
<comment type="caution">
    <text evidence="6">The sequence shown here is derived from an EMBL/GenBank/DDBJ whole genome shotgun (WGS) entry which is preliminary data.</text>
</comment>
<reference evidence="6" key="1">
    <citation type="submission" date="2023-03" db="EMBL/GenBank/DDBJ databases">
        <title>Massive genome expansion in bonnet fungi (Mycena s.s.) driven by repeated elements and novel gene families across ecological guilds.</title>
        <authorList>
            <consortium name="Lawrence Berkeley National Laboratory"/>
            <person name="Harder C.B."/>
            <person name="Miyauchi S."/>
            <person name="Viragh M."/>
            <person name="Kuo A."/>
            <person name="Thoen E."/>
            <person name="Andreopoulos B."/>
            <person name="Lu D."/>
            <person name="Skrede I."/>
            <person name="Drula E."/>
            <person name="Henrissat B."/>
            <person name="Morin E."/>
            <person name="Kohler A."/>
            <person name="Barry K."/>
            <person name="LaButti K."/>
            <person name="Morin E."/>
            <person name="Salamov A."/>
            <person name="Lipzen A."/>
            <person name="Mereny Z."/>
            <person name="Hegedus B."/>
            <person name="Baldrian P."/>
            <person name="Stursova M."/>
            <person name="Weitz H."/>
            <person name="Taylor A."/>
            <person name="Grigoriev I.V."/>
            <person name="Nagy L.G."/>
            <person name="Martin F."/>
            <person name="Kauserud H."/>
        </authorList>
    </citation>
    <scope>NUCLEOTIDE SEQUENCE</scope>
    <source>
        <strain evidence="6">CBHHK002</strain>
    </source>
</reference>
<feature type="transmembrane region" description="Helical" evidence="5">
    <location>
        <begin position="83"/>
        <end position="103"/>
    </location>
</feature>
<feature type="transmembrane region" description="Helical" evidence="5">
    <location>
        <begin position="501"/>
        <end position="524"/>
    </location>
</feature>
<dbReference type="GO" id="GO:0022857">
    <property type="term" value="F:transmembrane transporter activity"/>
    <property type="evidence" value="ECO:0007669"/>
    <property type="project" value="InterPro"/>
</dbReference>
<keyword evidence="3 5" id="KW-1133">Transmembrane helix</keyword>
<dbReference type="AlphaFoldDB" id="A0AAD7A006"/>
<feature type="transmembrane region" description="Helical" evidence="5">
    <location>
        <begin position="115"/>
        <end position="136"/>
    </location>
</feature>
<keyword evidence="4 5" id="KW-0472">Membrane</keyword>
<dbReference type="PANTHER" id="PTHR21576:SF160">
    <property type="entry name" value="NODULIN-LIKE DOMAIN-CONTAINING PROTEIN"/>
    <property type="match status" value="1"/>
</dbReference>
<feature type="transmembrane region" description="Helical" evidence="5">
    <location>
        <begin position="450"/>
        <end position="468"/>
    </location>
</feature>
<evidence type="ECO:0000256" key="1">
    <source>
        <dbReference type="ARBA" id="ARBA00004141"/>
    </source>
</evidence>
<dbReference type="PANTHER" id="PTHR21576">
    <property type="entry name" value="UNCHARACTERIZED NODULIN-LIKE PROTEIN"/>
    <property type="match status" value="1"/>
</dbReference>
<feature type="transmembrane region" description="Helical" evidence="5">
    <location>
        <begin position="20"/>
        <end position="39"/>
    </location>
</feature>
<dbReference type="InterPro" id="IPR011701">
    <property type="entry name" value="MFS"/>
</dbReference>
<feature type="transmembrane region" description="Helical" evidence="5">
    <location>
        <begin position="157"/>
        <end position="178"/>
    </location>
</feature>
<dbReference type="SUPFAM" id="SSF103473">
    <property type="entry name" value="MFS general substrate transporter"/>
    <property type="match status" value="1"/>
</dbReference>
<comment type="subcellular location">
    <subcellularLocation>
        <location evidence="1">Membrane</location>
        <topology evidence="1">Multi-pass membrane protein</topology>
    </subcellularLocation>
</comment>
<keyword evidence="7" id="KW-1185">Reference proteome</keyword>
<evidence type="ECO:0000313" key="6">
    <source>
        <dbReference type="EMBL" id="KAJ7346239.1"/>
    </source>
</evidence>
<feature type="transmembrane region" description="Helical" evidence="5">
    <location>
        <begin position="421"/>
        <end position="443"/>
    </location>
</feature>
<keyword evidence="2 5" id="KW-0812">Transmembrane</keyword>
<feature type="transmembrane region" description="Helical" evidence="5">
    <location>
        <begin position="310"/>
        <end position="328"/>
    </location>
</feature>
<feature type="transmembrane region" description="Helical" evidence="5">
    <location>
        <begin position="184"/>
        <end position="204"/>
    </location>
</feature>
<name>A0AAD7A006_9AGAR</name>
<dbReference type="EMBL" id="JARIHO010000021">
    <property type="protein sequence ID" value="KAJ7346239.1"/>
    <property type="molecule type" value="Genomic_DNA"/>
</dbReference>
<evidence type="ECO:0000256" key="3">
    <source>
        <dbReference type="ARBA" id="ARBA00022989"/>
    </source>
</evidence>
<evidence type="ECO:0000256" key="5">
    <source>
        <dbReference type="SAM" id="Phobius"/>
    </source>
</evidence>
<dbReference type="InterPro" id="IPR036259">
    <property type="entry name" value="MFS_trans_sf"/>
</dbReference>
<dbReference type="Pfam" id="PF07690">
    <property type="entry name" value="MFS_1"/>
    <property type="match status" value="1"/>
</dbReference>
<organism evidence="6 7">
    <name type="scientific">Mycena albidolilacea</name>
    <dbReference type="NCBI Taxonomy" id="1033008"/>
    <lineage>
        <taxon>Eukaryota</taxon>
        <taxon>Fungi</taxon>
        <taxon>Dikarya</taxon>
        <taxon>Basidiomycota</taxon>
        <taxon>Agaricomycotina</taxon>
        <taxon>Agaricomycetes</taxon>
        <taxon>Agaricomycetidae</taxon>
        <taxon>Agaricales</taxon>
        <taxon>Marasmiineae</taxon>
        <taxon>Mycenaceae</taxon>
        <taxon>Mycena</taxon>
    </lineage>
</organism>
<sequence length="544" mass="58132">MVPPSLVVPGLLSVPRLTTLLASLLVAVGSGTNYVFSAYSPQLAARLNISHTQLNIVGLAANVGASSSGPLWGRIVDAWGPRIPLSFAFACLLFGYTGIRHFYDVGVEGGFPPSSLSLGLLIACSFMTGAGGKAAFTSAINSTAKSFPDKALATTTGIVLSGIGLSGFFFSTLAHFLFPGNTSSFLLLLSLGTALTTIIGFFLVRPIPLSAAEGSDHMVVTTVAAEAEATIFDHGNDSHTPLLDEATDFSPTEEYYVPDARGIELGPPSRPAAGRGRRTFHSRTVNRSKQQDVFEGPNIYGRALWINPDFWLLFVILSLLSGTGLMYINNVGSMSQALFAKGNPAYDEVEASQWQATQVSTISIMNFLGRIIIGLISDNMKNCFGLPRSYSLVLVSSLLFCSQLLAAQIGDVTDLWKASALVGLSYGTIFGLFPTVCIEFFGLLHFSENWGFLSLSPIVGANLFSIAFGRNLDAHEQDESSVDAAVARVAAHQCLEGRSCYIATLGLTGTACFATIFLSALAAWRERQKLMAARLRIVWEDTEN</sequence>
<gene>
    <name evidence="6" type="ORF">DFH08DRAFT_1008278</name>
</gene>
<evidence type="ECO:0000256" key="2">
    <source>
        <dbReference type="ARBA" id="ARBA00022692"/>
    </source>
</evidence>
<proteinExistence type="predicted"/>
<evidence type="ECO:0000256" key="4">
    <source>
        <dbReference type="ARBA" id="ARBA00023136"/>
    </source>
</evidence>
<evidence type="ECO:0000313" key="7">
    <source>
        <dbReference type="Proteomes" id="UP001218218"/>
    </source>
</evidence>
<dbReference type="Gene3D" id="1.20.1250.20">
    <property type="entry name" value="MFS general substrate transporter like domains"/>
    <property type="match status" value="1"/>
</dbReference>
<dbReference type="GO" id="GO:0000329">
    <property type="term" value="C:fungal-type vacuole membrane"/>
    <property type="evidence" value="ECO:0007669"/>
    <property type="project" value="TreeGrafter"/>
</dbReference>
<dbReference type="Proteomes" id="UP001218218">
    <property type="component" value="Unassembled WGS sequence"/>
</dbReference>
<accession>A0AAD7A006</accession>